<dbReference type="AlphaFoldDB" id="A0A7J8BSY1"/>
<evidence type="ECO:0000256" key="1">
    <source>
        <dbReference type="SAM" id="MobiDB-lite"/>
    </source>
</evidence>
<sequence>MFHCVPKVRHLGNCSGALLPLAPQSRQLCRPRRPPLGLRRRRPWHWLPLRISLVPCTQLAENATRYHSPRPHRRTPLPGFGVSPFPPGHQGGEASPLCALTVSHGDIQHSPSVKLAPSPT</sequence>
<reference evidence="2 3" key="1">
    <citation type="journal article" date="2020" name="Nature">
        <title>Six reference-quality genomes reveal evolution of bat adaptations.</title>
        <authorList>
            <person name="Jebb D."/>
            <person name="Huang Z."/>
            <person name="Pippel M."/>
            <person name="Hughes G.M."/>
            <person name="Lavrichenko K."/>
            <person name="Devanna P."/>
            <person name="Winkler S."/>
            <person name="Jermiin L.S."/>
            <person name="Skirmuntt E.C."/>
            <person name="Katzourakis A."/>
            <person name="Burkitt-Gray L."/>
            <person name="Ray D.A."/>
            <person name="Sullivan K.A.M."/>
            <person name="Roscito J.G."/>
            <person name="Kirilenko B.M."/>
            <person name="Davalos L.M."/>
            <person name="Corthals A.P."/>
            <person name="Power M.L."/>
            <person name="Jones G."/>
            <person name="Ransome R.D."/>
            <person name="Dechmann D.K.N."/>
            <person name="Locatelli A.G."/>
            <person name="Puechmaille S.J."/>
            <person name="Fedrigo O."/>
            <person name="Jarvis E.D."/>
            <person name="Hiller M."/>
            <person name="Vernes S.C."/>
            <person name="Myers E.W."/>
            <person name="Teeling E.C."/>
        </authorList>
    </citation>
    <scope>NUCLEOTIDE SEQUENCE [LARGE SCALE GENOMIC DNA]</scope>
    <source>
        <strain evidence="2">MRouAeg1</strain>
        <tissue evidence="2">Muscle</tissue>
    </source>
</reference>
<keyword evidence="3" id="KW-1185">Reference proteome</keyword>
<accession>A0A7J8BSY1</accession>
<organism evidence="2 3">
    <name type="scientific">Rousettus aegyptiacus</name>
    <name type="common">Egyptian fruit bat</name>
    <name type="synonym">Pteropus aegyptiacus</name>
    <dbReference type="NCBI Taxonomy" id="9407"/>
    <lineage>
        <taxon>Eukaryota</taxon>
        <taxon>Metazoa</taxon>
        <taxon>Chordata</taxon>
        <taxon>Craniata</taxon>
        <taxon>Vertebrata</taxon>
        <taxon>Euteleostomi</taxon>
        <taxon>Mammalia</taxon>
        <taxon>Eutheria</taxon>
        <taxon>Laurasiatheria</taxon>
        <taxon>Chiroptera</taxon>
        <taxon>Yinpterochiroptera</taxon>
        <taxon>Pteropodoidea</taxon>
        <taxon>Pteropodidae</taxon>
        <taxon>Rousettinae</taxon>
        <taxon>Rousettus</taxon>
    </lineage>
</organism>
<name>A0A7J8BSY1_ROUAE</name>
<proteinExistence type="predicted"/>
<evidence type="ECO:0000313" key="2">
    <source>
        <dbReference type="EMBL" id="KAF6401566.1"/>
    </source>
</evidence>
<dbReference type="EMBL" id="JACASE010000016">
    <property type="protein sequence ID" value="KAF6401566.1"/>
    <property type="molecule type" value="Genomic_DNA"/>
</dbReference>
<feature type="region of interest" description="Disordered" evidence="1">
    <location>
        <begin position="64"/>
        <end position="88"/>
    </location>
</feature>
<comment type="caution">
    <text evidence="2">The sequence shown here is derived from an EMBL/GenBank/DDBJ whole genome shotgun (WGS) entry which is preliminary data.</text>
</comment>
<dbReference type="Proteomes" id="UP000593571">
    <property type="component" value="Unassembled WGS sequence"/>
</dbReference>
<gene>
    <name evidence="2" type="ORF">HJG63_009622</name>
</gene>
<evidence type="ECO:0000313" key="3">
    <source>
        <dbReference type="Proteomes" id="UP000593571"/>
    </source>
</evidence>
<protein>
    <submittedName>
        <fullName evidence="2">Uncharacterized protein</fullName>
    </submittedName>
</protein>